<dbReference type="EMBL" id="CAJPVJ010056699">
    <property type="protein sequence ID" value="CAG2183745.1"/>
    <property type="molecule type" value="Genomic_DNA"/>
</dbReference>
<feature type="compositionally biased region" description="Polar residues" evidence="1">
    <location>
        <begin position="22"/>
        <end position="34"/>
    </location>
</feature>
<evidence type="ECO:0000256" key="1">
    <source>
        <dbReference type="SAM" id="MobiDB-lite"/>
    </source>
</evidence>
<evidence type="ECO:0000313" key="2">
    <source>
        <dbReference type="EMBL" id="CAD7666947.1"/>
    </source>
</evidence>
<evidence type="ECO:0000313" key="3">
    <source>
        <dbReference type="Proteomes" id="UP000728032"/>
    </source>
</evidence>
<feature type="region of interest" description="Disordered" evidence="1">
    <location>
        <begin position="1"/>
        <end position="34"/>
    </location>
</feature>
<organism evidence="2">
    <name type="scientific">Oppiella nova</name>
    <dbReference type="NCBI Taxonomy" id="334625"/>
    <lineage>
        <taxon>Eukaryota</taxon>
        <taxon>Metazoa</taxon>
        <taxon>Ecdysozoa</taxon>
        <taxon>Arthropoda</taxon>
        <taxon>Chelicerata</taxon>
        <taxon>Arachnida</taxon>
        <taxon>Acari</taxon>
        <taxon>Acariformes</taxon>
        <taxon>Sarcoptiformes</taxon>
        <taxon>Oribatida</taxon>
        <taxon>Brachypylina</taxon>
        <taxon>Oppioidea</taxon>
        <taxon>Oppiidae</taxon>
        <taxon>Oppiella</taxon>
    </lineage>
</organism>
<proteinExistence type="predicted"/>
<dbReference type="AlphaFoldDB" id="A0A7R9MUE6"/>
<gene>
    <name evidence="2" type="ORF">ONB1V03_LOCUS23165</name>
</gene>
<feature type="compositionally biased region" description="Low complexity" evidence="1">
    <location>
        <begin position="1"/>
        <end position="13"/>
    </location>
</feature>
<protein>
    <submittedName>
        <fullName evidence="2">Uncharacterized protein</fullName>
    </submittedName>
</protein>
<sequence length="71" mass="7391">MSGAFGSSSGAISRTRSRPPIATTSRSTFGPSIGSNTWSLISAEFASICCANRRTLCPKRDSKSNGNSTFG</sequence>
<reference evidence="2" key="1">
    <citation type="submission" date="2020-11" db="EMBL/GenBank/DDBJ databases">
        <authorList>
            <person name="Tran Van P."/>
        </authorList>
    </citation>
    <scope>NUCLEOTIDE SEQUENCE</scope>
</reference>
<dbReference type="Proteomes" id="UP000728032">
    <property type="component" value="Unassembled WGS sequence"/>
</dbReference>
<keyword evidence="3" id="KW-1185">Reference proteome</keyword>
<accession>A0A7R9MUE6</accession>
<dbReference type="EMBL" id="OC971524">
    <property type="protein sequence ID" value="CAD7666947.1"/>
    <property type="molecule type" value="Genomic_DNA"/>
</dbReference>
<feature type="non-terminal residue" evidence="2">
    <location>
        <position position="71"/>
    </location>
</feature>
<name>A0A7R9MUE6_9ACAR</name>